<dbReference type="Pfam" id="PF01420">
    <property type="entry name" value="Methylase_S"/>
    <property type="match status" value="2"/>
</dbReference>
<evidence type="ECO:0000313" key="5">
    <source>
        <dbReference type="EMBL" id="SDT85998.1"/>
    </source>
</evidence>
<keyword evidence="2" id="KW-0680">Restriction system</keyword>
<feature type="domain" description="Type I restriction modification DNA specificity" evidence="4">
    <location>
        <begin position="219"/>
        <end position="357"/>
    </location>
</feature>
<reference evidence="5 6" key="1">
    <citation type="submission" date="2016-10" db="EMBL/GenBank/DDBJ databases">
        <authorList>
            <person name="Varghese N."/>
            <person name="Submissions S."/>
        </authorList>
    </citation>
    <scope>NUCLEOTIDE SEQUENCE [LARGE SCALE GENOMIC DNA]</scope>
    <source>
        <strain evidence="5 6">DSM 9169</strain>
    </source>
</reference>
<dbReference type="EMBL" id="LT629792">
    <property type="protein sequence ID" value="SDT85998.1"/>
    <property type="molecule type" value="Genomic_DNA"/>
</dbReference>
<dbReference type="Proteomes" id="UP000198976">
    <property type="component" value="Chromosome I"/>
</dbReference>
<evidence type="ECO:0000313" key="6">
    <source>
        <dbReference type="Proteomes" id="UP000198976"/>
    </source>
</evidence>
<evidence type="ECO:0000256" key="3">
    <source>
        <dbReference type="ARBA" id="ARBA00023125"/>
    </source>
</evidence>
<dbReference type="SUPFAM" id="SSF116734">
    <property type="entry name" value="DNA methylase specificity domain"/>
    <property type="match status" value="2"/>
</dbReference>
<dbReference type="InterPro" id="IPR000055">
    <property type="entry name" value="Restrct_endonuc_typeI_TRD"/>
</dbReference>
<dbReference type="InterPro" id="IPR044946">
    <property type="entry name" value="Restrct_endonuc_typeI_TRD_sf"/>
</dbReference>
<protein>
    <submittedName>
        <fullName evidence="5">Type I restriction modification DNA specificity domain-containing protein</fullName>
    </submittedName>
</protein>
<name>A0ABY0V593_9ACTO</name>
<comment type="similarity">
    <text evidence="1">Belongs to the type-I restriction system S methylase family.</text>
</comment>
<accession>A0ABY0V593</accession>
<sequence length="371" mass="41712">MQTKEMNPFELDTSEWKFFLLKDLCAIDMGNKLDFSAMSFDDPTVNFVGRSAVDNGVMGKVDVVTDLNPYPAGALTVALGGSLGSTYVQVEPFYTSQNVAVLQFDMEHVSIYARLFLANMIHFESQFKYFPFGRELNKYLRRTYGFKLPVKKDAAGHPIIDPNSSYSPEGYVPDWQFMEDFIKSLNHKPLTTKNPAPSGRSSDLRLDNWAWFSLGGPNGLFDIKKGKRLTAADQTEGTTPYIGAIESNNGVSNRIGQAAIHDGNTISLSYNGSVGEAFYQPDPYWSTDDVNALYLRPEYGELTPAVGLFISTILRQEKYRFSYGRKWTLDNMNATSVQLPVTPDGKPDWQFMEDYMRLLPYGDRIPEVGES</sequence>
<gene>
    <name evidence="5" type="ORF">SAMN04489714_0212</name>
</gene>
<proteinExistence type="inferred from homology"/>
<dbReference type="Gene3D" id="3.90.220.20">
    <property type="entry name" value="DNA methylase specificity domains"/>
    <property type="match status" value="2"/>
</dbReference>
<keyword evidence="6" id="KW-1185">Reference proteome</keyword>
<evidence type="ECO:0000259" key="4">
    <source>
        <dbReference type="Pfam" id="PF01420"/>
    </source>
</evidence>
<keyword evidence="3" id="KW-0238">DNA-binding</keyword>
<organism evidence="5 6">
    <name type="scientific">Schaalia radingae</name>
    <dbReference type="NCBI Taxonomy" id="131110"/>
    <lineage>
        <taxon>Bacteria</taxon>
        <taxon>Bacillati</taxon>
        <taxon>Actinomycetota</taxon>
        <taxon>Actinomycetes</taxon>
        <taxon>Actinomycetales</taxon>
        <taxon>Actinomycetaceae</taxon>
        <taxon>Schaalia</taxon>
    </lineage>
</organism>
<evidence type="ECO:0000256" key="2">
    <source>
        <dbReference type="ARBA" id="ARBA00022747"/>
    </source>
</evidence>
<evidence type="ECO:0000256" key="1">
    <source>
        <dbReference type="ARBA" id="ARBA00010923"/>
    </source>
</evidence>
<feature type="domain" description="Type I restriction modification DNA specificity" evidence="4">
    <location>
        <begin position="14"/>
        <end position="122"/>
    </location>
</feature>